<sequence length="176" mass="19937">MEWTIANVALLISASATAITSVISVPLPILRDWINQNNGERRARYEVFSNLVKELITNLDEVKKADRSYEMHSAYILANKPIDPQPQMEIDLRSKFNRDLNLLKLLAPETGVDATDFIRKVEILRLTTNGYAVENDKLVAKLDGSEVARTIVSLQDDIVNEGVDVLERARQALRYR</sequence>
<reference evidence="1 2" key="1">
    <citation type="submission" date="2019-06" db="EMBL/GenBank/DDBJ databases">
        <title>Genome of new Rhodobacteraceae sp. SM1903.</title>
        <authorList>
            <person name="Ren X."/>
        </authorList>
    </citation>
    <scope>NUCLEOTIDE SEQUENCE [LARGE SCALE GENOMIC DNA]</scope>
    <source>
        <strain evidence="1 2">SM1903</strain>
    </source>
</reference>
<name>A0A5C5GDV5_9RHOB</name>
<dbReference type="RefSeq" id="WP_140193585.1">
    <property type="nucleotide sequence ID" value="NZ_CP065915.1"/>
</dbReference>
<keyword evidence="2" id="KW-1185">Reference proteome</keyword>
<evidence type="ECO:0000313" key="2">
    <source>
        <dbReference type="Proteomes" id="UP000314011"/>
    </source>
</evidence>
<proteinExistence type="predicted"/>
<organism evidence="1 2">
    <name type="scientific">Pelagovum pacificum</name>
    <dbReference type="NCBI Taxonomy" id="2588711"/>
    <lineage>
        <taxon>Bacteria</taxon>
        <taxon>Pseudomonadati</taxon>
        <taxon>Pseudomonadota</taxon>
        <taxon>Alphaproteobacteria</taxon>
        <taxon>Rhodobacterales</taxon>
        <taxon>Paracoccaceae</taxon>
        <taxon>Pelagovum</taxon>
    </lineage>
</organism>
<dbReference type="EMBL" id="VFFF01000001">
    <property type="protein sequence ID" value="TNY32903.1"/>
    <property type="molecule type" value="Genomic_DNA"/>
</dbReference>
<accession>A0A5C5GDV5</accession>
<dbReference type="AlphaFoldDB" id="A0A5C5GDV5"/>
<protein>
    <submittedName>
        <fullName evidence="1">Uncharacterized protein</fullName>
    </submittedName>
</protein>
<dbReference type="Proteomes" id="UP000314011">
    <property type="component" value="Unassembled WGS sequence"/>
</dbReference>
<evidence type="ECO:0000313" key="1">
    <source>
        <dbReference type="EMBL" id="TNY32903.1"/>
    </source>
</evidence>
<comment type="caution">
    <text evidence="1">The sequence shown here is derived from an EMBL/GenBank/DDBJ whole genome shotgun (WGS) entry which is preliminary data.</text>
</comment>
<gene>
    <name evidence="1" type="ORF">FHY64_06400</name>
</gene>